<protein>
    <submittedName>
        <fullName evidence="1">Uncharacterized protein</fullName>
    </submittedName>
</protein>
<dbReference type="Gene3D" id="3.40.50.300">
    <property type="entry name" value="P-loop containing nucleotide triphosphate hydrolases"/>
    <property type="match status" value="1"/>
</dbReference>
<name>A0AAE3E7H0_9FIRM</name>
<dbReference type="AlphaFoldDB" id="A0AAE3E7H0"/>
<dbReference type="RefSeq" id="WP_308452250.1">
    <property type="nucleotide sequence ID" value="NZ_JAJEQR010000001.1"/>
</dbReference>
<gene>
    <name evidence="1" type="ORF">LKD81_00165</name>
</gene>
<reference evidence="1" key="1">
    <citation type="submission" date="2021-10" db="EMBL/GenBank/DDBJ databases">
        <title>Anaerobic single-cell dispensing facilitates the cultivation of human gut bacteria.</title>
        <authorList>
            <person name="Afrizal A."/>
        </authorList>
    </citation>
    <scope>NUCLEOTIDE SEQUENCE</scope>
    <source>
        <strain evidence="1">CLA-AA-H215</strain>
    </source>
</reference>
<keyword evidence="2" id="KW-1185">Reference proteome</keyword>
<dbReference type="InterPro" id="IPR027417">
    <property type="entry name" value="P-loop_NTPase"/>
</dbReference>
<evidence type="ECO:0000313" key="2">
    <source>
        <dbReference type="Proteomes" id="UP001198182"/>
    </source>
</evidence>
<sequence>MRNIIREGKTYQMSSLMQSGNADGMHTLNMDLIHLVQQGYISQDMAESYTNSKKELSQYF</sequence>
<comment type="caution">
    <text evidence="1">The sequence shown here is derived from an EMBL/GenBank/DDBJ whole genome shotgun (WGS) entry which is preliminary data.</text>
</comment>
<accession>A0AAE3E7H0</accession>
<evidence type="ECO:0000313" key="1">
    <source>
        <dbReference type="EMBL" id="MCC2229414.1"/>
    </source>
</evidence>
<proteinExistence type="predicted"/>
<dbReference type="EMBL" id="JAJEQR010000001">
    <property type="protein sequence ID" value="MCC2229414.1"/>
    <property type="molecule type" value="Genomic_DNA"/>
</dbReference>
<organism evidence="1 2">
    <name type="scientific">Hominifimenecus microfluidus</name>
    <dbReference type="NCBI Taxonomy" id="2885348"/>
    <lineage>
        <taxon>Bacteria</taxon>
        <taxon>Bacillati</taxon>
        <taxon>Bacillota</taxon>
        <taxon>Clostridia</taxon>
        <taxon>Lachnospirales</taxon>
        <taxon>Lachnospiraceae</taxon>
        <taxon>Hominifimenecus</taxon>
    </lineage>
</organism>
<dbReference type="Proteomes" id="UP001198182">
    <property type="component" value="Unassembled WGS sequence"/>
</dbReference>